<reference evidence="2 3" key="1">
    <citation type="submission" date="2021-03" db="EMBL/GenBank/DDBJ databases">
        <title>Antimicrobial resistance genes in bacteria isolated from Japanese honey, and their potential for conferring macrolide and lincosamide resistance in the American foulbrood pathogen Paenibacillus larvae.</title>
        <authorList>
            <person name="Okamoto M."/>
            <person name="Kumagai M."/>
            <person name="Kanamori H."/>
            <person name="Takamatsu D."/>
        </authorList>
    </citation>
    <scope>NUCLEOTIDE SEQUENCE [LARGE SCALE GENOMIC DNA]</scope>
    <source>
        <strain evidence="2 3">J21TS3</strain>
    </source>
</reference>
<keyword evidence="1" id="KW-0732">Signal</keyword>
<keyword evidence="3" id="KW-1185">Reference proteome</keyword>
<gene>
    <name evidence="2" type="ORF">J21TS3_44190</name>
</gene>
<proteinExistence type="predicted"/>
<accession>A0ABQ4M2H5</accession>
<dbReference type="Proteomes" id="UP000680638">
    <property type="component" value="Unassembled WGS sequence"/>
</dbReference>
<comment type="caution">
    <text evidence="2">The sequence shown here is derived from an EMBL/GenBank/DDBJ whole genome shotgun (WGS) entry which is preliminary data.</text>
</comment>
<sequence>MKAAWLVSLILLGVLAAGCHHPHRFEVEGRIESVDADRNMLHVSGFEVKVKNAAEYRAGEYVKAVLESPYADKDVYDPARTKTVSVEKGAPQ</sequence>
<evidence type="ECO:0000313" key="2">
    <source>
        <dbReference type="EMBL" id="GIO69598.1"/>
    </source>
</evidence>
<dbReference type="PROSITE" id="PS51257">
    <property type="entry name" value="PROKAR_LIPOPROTEIN"/>
    <property type="match status" value="1"/>
</dbReference>
<evidence type="ECO:0008006" key="4">
    <source>
        <dbReference type="Google" id="ProtNLM"/>
    </source>
</evidence>
<protein>
    <recommendedName>
        <fullName evidence="4">DUF3221 domain-containing protein</fullName>
    </recommendedName>
</protein>
<feature type="signal peptide" evidence="1">
    <location>
        <begin position="1"/>
        <end position="16"/>
    </location>
</feature>
<evidence type="ECO:0000256" key="1">
    <source>
        <dbReference type="SAM" id="SignalP"/>
    </source>
</evidence>
<evidence type="ECO:0000313" key="3">
    <source>
        <dbReference type="Proteomes" id="UP000680638"/>
    </source>
</evidence>
<feature type="chain" id="PRO_5045045567" description="DUF3221 domain-containing protein" evidence="1">
    <location>
        <begin position="17"/>
        <end position="92"/>
    </location>
</feature>
<name>A0ABQ4M2H5_9BACL</name>
<organism evidence="2 3">
    <name type="scientific">Paenibacillus cookii</name>
    <dbReference type="NCBI Taxonomy" id="157839"/>
    <lineage>
        <taxon>Bacteria</taxon>
        <taxon>Bacillati</taxon>
        <taxon>Bacillota</taxon>
        <taxon>Bacilli</taxon>
        <taxon>Bacillales</taxon>
        <taxon>Paenibacillaceae</taxon>
        <taxon>Paenibacillus</taxon>
    </lineage>
</organism>
<dbReference type="RefSeq" id="WP_212952175.1">
    <property type="nucleotide sequence ID" value="NZ_BORW01000034.1"/>
</dbReference>
<dbReference type="EMBL" id="BORW01000034">
    <property type="protein sequence ID" value="GIO69598.1"/>
    <property type="molecule type" value="Genomic_DNA"/>
</dbReference>